<evidence type="ECO:0008006" key="9">
    <source>
        <dbReference type="Google" id="ProtNLM"/>
    </source>
</evidence>
<dbReference type="Proteomes" id="UP000541558">
    <property type="component" value="Unassembled WGS sequence"/>
</dbReference>
<dbReference type="EMBL" id="JAACJK010000057">
    <property type="protein sequence ID" value="KAF5337154.1"/>
    <property type="molecule type" value="Genomic_DNA"/>
</dbReference>
<feature type="compositionally biased region" description="Basic and acidic residues" evidence="5">
    <location>
        <begin position="143"/>
        <end position="153"/>
    </location>
</feature>
<comment type="subcellular location">
    <subcellularLocation>
        <location evidence="1">Membrane</location>
        <topology evidence="1">Multi-pass membrane protein</topology>
    </subcellularLocation>
</comment>
<feature type="transmembrane region" description="Helical" evidence="6">
    <location>
        <begin position="320"/>
        <end position="343"/>
    </location>
</feature>
<organism evidence="7 8">
    <name type="scientific">Ephemerocybe angulata</name>
    <dbReference type="NCBI Taxonomy" id="980116"/>
    <lineage>
        <taxon>Eukaryota</taxon>
        <taxon>Fungi</taxon>
        <taxon>Dikarya</taxon>
        <taxon>Basidiomycota</taxon>
        <taxon>Agaricomycotina</taxon>
        <taxon>Agaricomycetes</taxon>
        <taxon>Agaricomycetidae</taxon>
        <taxon>Agaricales</taxon>
        <taxon>Agaricineae</taxon>
        <taxon>Psathyrellaceae</taxon>
        <taxon>Ephemerocybe</taxon>
    </lineage>
</organism>
<dbReference type="OrthoDB" id="1436450at2759"/>
<evidence type="ECO:0000256" key="2">
    <source>
        <dbReference type="ARBA" id="ARBA00022692"/>
    </source>
</evidence>
<sequence>MPPSATALNPLRNDHHPSHHPAGEPVNEVIEMDTLPQAPTHGRSLSRGRRSMSMLRDGKSVEPLNRQAALNKKDYAIGILLLLSVVVLWTSSNFITQVATPSKASTSLTPSSVTYMNTSAFSLYLIPFLIKRLWKKYRGEASDDSRGASEEYRPLATSDDNDETESMLKPDTDDLLAPLTIKETAQLAIIFCFFWFIANWAVNASLNFTSVASTTVLSSMSGFFTLGIGRLFKVESLTVLKIGAVVTSFVGVFLVSWADTTSTKQLAGPASRPNASQITNHAPRPALGDALALISALFYALYVILLKVRIKNESRVDMQLFFGFVGLFNVLTCWPIGVVLHLTGAEAFELPSTRAALAAVLINMAITLSSDYLYVLAMLKTTPLVVTVGLSLTIPFAVVGDFIRGRPSTGKIIFGAGLVLLSFIAIGFDNQDAEEEREEGSSESHDVDRQSRTSSR</sequence>
<feature type="transmembrane region" description="Helical" evidence="6">
    <location>
        <begin position="208"/>
        <end position="232"/>
    </location>
</feature>
<dbReference type="GO" id="GO:0000329">
    <property type="term" value="C:fungal-type vacuole membrane"/>
    <property type="evidence" value="ECO:0007669"/>
    <property type="project" value="TreeGrafter"/>
</dbReference>
<feature type="compositionally biased region" description="Basic and acidic residues" evidence="5">
    <location>
        <begin position="439"/>
        <end position="456"/>
    </location>
</feature>
<keyword evidence="8" id="KW-1185">Reference proteome</keyword>
<protein>
    <recommendedName>
        <fullName evidence="9">EamA domain-containing protein</fullName>
    </recommendedName>
</protein>
<keyword evidence="4 6" id="KW-0472">Membrane</keyword>
<comment type="caution">
    <text evidence="7">The sequence shown here is derived from an EMBL/GenBank/DDBJ whole genome shotgun (WGS) entry which is preliminary data.</text>
</comment>
<feature type="region of interest" description="Disordered" evidence="5">
    <location>
        <begin position="1"/>
        <end position="24"/>
    </location>
</feature>
<evidence type="ECO:0000313" key="7">
    <source>
        <dbReference type="EMBL" id="KAF5337154.1"/>
    </source>
</evidence>
<evidence type="ECO:0000256" key="1">
    <source>
        <dbReference type="ARBA" id="ARBA00004141"/>
    </source>
</evidence>
<dbReference type="PANTHER" id="PTHR23051">
    <property type="entry name" value="SOLUTE CARRIER FAMILY 35, MEMBER F5"/>
    <property type="match status" value="1"/>
</dbReference>
<reference evidence="7 8" key="1">
    <citation type="journal article" date="2020" name="ISME J.">
        <title>Uncovering the hidden diversity of litter-decomposition mechanisms in mushroom-forming fungi.</title>
        <authorList>
            <person name="Floudas D."/>
            <person name="Bentzer J."/>
            <person name="Ahren D."/>
            <person name="Johansson T."/>
            <person name="Persson P."/>
            <person name="Tunlid A."/>
        </authorList>
    </citation>
    <scope>NUCLEOTIDE SEQUENCE [LARGE SCALE GENOMIC DNA]</scope>
    <source>
        <strain evidence="7 8">CBS 175.51</strain>
    </source>
</reference>
<keyword evidence="3 6" id="KW-1133">Transmembrane helix</keyword>
<feature type="region of interest" description="Disordered" evidence="5">
    <location>
        <begin position="432"/>
        <end position="456"/>
    </location>
</feature>
<feature type="region of interest" description="Disordered" evidence="5">
    <location>
        <begin position="143"/>
        <end position="167"/>
    </location>
</feature>
<accession>A0A8H5FHN9</accession>
<feature type="transmembrane region" description="Helical" evidence="6">
    <location>
        <begin position="384"/>
        <end position="403"/>
    </location>
</feature>
<evidence type="ECO:0000256" key="4">
    <source>
        <dbReference type="ARBA" id="ARBA00023136"/>
    </source>
</evidence>
<feature type="transmembrane region" description="Helical" evidence="6">
    <location>
        <begin position="355"/>
        <end position="377"/>
    </location>
</feature>
<keyword evidence="2 6" id="KW-0812">Transmembrane</keyword>
<feature type="transmembrane region" description="Helical" evidence="6">
    <location>
        <begin position="75"/>
        <end position="92"/>
    </location>
</feature>
<feature type="transmembrane region" description="Helical" evidence="6">
    <location>
        <begin position="239"/>
        <end position="258"/>
    </location>
</feature>
<dbReference type="AlphaFoldDB" id="A0A8H5FHN9"/>
<evidence type="ECO:0000256" key="6">
    <source>
        <dbReference type="SAM" id="Phobius"/>
    </source>
</evidence>
<feature type="transmembrane region" description="Helical" evidence="6">
    <location>
        <begin position="112"/>
        <end position="130"/>
    </location>
</feature>
<feature type="transmembrane region" description="Helical" evidence="6">
    <location>
        <begin position="290"/>
        <end position="308"/>
    </location>
</feature>
<evidence type="ECO:0000256" key="5">
    <source>
        <dbReference type="SAM" id="MobiDB-lite"/>
    </source>
</evidence>
<dbReference type="InterPro" id="IPR037185">
    <property type="entry name" value="EmrE-like"/>
</dbReference>
<gene>
    <name evidence="7" type="ORF">D9611_003279</name>
</gene>
<proteinExistence type="predicted"/>
<evidence type="ECO:0000256" key="3">
    <source>
        <dbReference type="ARBA" id="ARBA00022989"/>
    </source>
</evidence>
<feature type="transmembrane region" description="Helical" evidence="6">
    <location>
        <begin position="185"/>
        <end position="202"/>
    </location>
</feature>
<dbReference type="SUPFAM" id="SSF103481">
    <property type="entry name" value="Multidrug resistance efflux transporter EmrE"/>
    <property type="match status" value="1"/>
</dbReference>
<dbReference type="PANTHER" id="PTHR23051:SF0">
    <property type="entry name" value="SOLUTE CARRIER FAMILY 35 MEMBER F5"/>
    <property type="match status" value="1"/>
</dbReference>
<feature type="transmembrane region" description="Helical" evidence="6">
    <location>
        <begin position="409"/>
        <end position="428"/>
    </location>
</feature>
<name>A0A8H5FHN9_9AGAR</name>
<evidence type="ECO:0000313" key="8">
    <source>
        <dbReference type="Proteomes" id="UP000541558"/>
    </source>
</evidence>